<keyword evidence="5 7" id="KW-0408">Iron</keyword>
<comment type="similarity">
    <text evidence="1 7">Belongs to the cytochrome P450 family.</text>
</comment>
<evidence type="ECO:0000256" key="1">
    <source>
        <dbReference type="ARBA" id="ARBA00010617"/>
    </source>
</evidence>
<dbReference type="OrthoDB" id="3209493at2"/>
<gene>
    <name evidence="8" type="ORF">EDD29_5595</name>
</gene>
<dbReference type="GO" id="GO:0005506">
    <property type="term" value="F:iron ion binding"/>
    <property type="evidence" value="ECO:0007669"/>
    <property type="project" value="InterPro"/>
</dbReference>
<keyword evidence="9" id="KW-1185">Reference proteome</keyword>
<dbReference type="PANTHER" id="PTHR46696:SF6">
    <property type="entry name" value="P450, PUTATIVE (EUROFUNG)-RELATED"/>
    <property type="match status" value="1"/>
</dbReference>
<dbReference type="Gene3D" id="1.10.630.10">
    <property type="entry name" value="Cytochrome P450"/>
    <property type="match status" value="1"/>
</dbReference>
<dbReference type="PANTHER" id="PTHR46696">
    <property type="entry name" value="P450, PUTATIVE (EUROFUNG)-RELATED"/>
    <property type="match status" value="1"/>
</dbReference>
<dbReference type="Proteomes" id="UP000272400">
    <property type="component" value="Unassembled WGS sequence"/>
</dbReference>
<dbReference type="InterPro" id="IPR001128">
    <property type="entry name" value="Cyt_P450"/>
</dbReference>
<dbReference type="GO" id="GO:0016705">
    <property type="term" value="F:oxidoreductase activity, acting on paired donors, with incorporation or reduction of molecular oxygen"/>
    <property type="evidence" value="ECO:0007669"/>
    <property type="project" value="InterPro"/>
</dbReference>
<keyword evidence="3 7" id="KW-0479">Metal-binding</keyword>
<keyword evidence="6 7" id="KW-0503">Monooxygenase</keyword>
<comment type="caution">
    <text evidence="8">The sequence shown here is derived from an EMBL/GenBank/DDBJ whole genome shotgun (WGS) entry which is preliminary data.</text>
</comment>
<evidence type="ECO:0000256" key="3">
    <source>
        <dbReference type="ARBA" id="ARBA00022723"/>
    </source>
</evidence>
<dbReference type="InterPro" id="IPR002397">
    <property type="entry name" value="Cyt_P450_B"/>
</dbReference>
<dbReference type="InterPro" id="IPR036396">
    <property type="entry name" value="Cyt_P450_sf"/>
</dbReference>
<evidence type="ECO:0000256" key="4">
    <source>
        <dbReference type="ARBA" id="ARBA00023002"/>
    </source>
</evidence>
<organism evidence="8 9">
    <name type="scientific">Actinocorallia herbida</name>
    <dbReference type="NCBI Taxonomy" id="58109"/>
    <lineage>
        <taxon>Bacteria</taxon>
        <taxon>Bacillati</taxon>
        <taxon>Actinomycetota</taxon>
        <taxon>Actinomycetes</taxon>
        <taxon>Streptosporangiales</taxon>
        <taxon>Thermomonosporaceae</taxon>
        <taxon>Actinocorallia</taxon>
    </lineage>
</organism>
<evidence type="ECO:0000256" key="5">
    <source>
        <dbReference type="ARBA" id="ARBA00023004"/>
    </source>
</evidence>
<proteinExistence type="inferred from homology"/>
<name>A0A3N1D380_9ACTN</name>
<dbReference type="FunFam" id="1.10.630.10:FF:000018">
    <property type="entry name" value="Cytochrome P450 monooxygenase"/>
    <property type="match status" value="1"/>
</dbReference>
<dbReference type="InterPro" id="IPR017972">
    <property type="entry name" value="Cyt_P450_CS"/>
</dbReference>
<evidence type="ECO:0000313" key="9">
    <source>
        <dbReference type="Proteomes" id="UP000272400"/>
    </source>
</evidence>
<dbReference type="Pfam" id="PF00067">
    <property type="entry name" value="p450"/>
    <property type="match status" value="1"/>
</dbReference>
<protein>
    <submittedName>
        <fullName evidence="8">Cytochrome P450</fullName>
    </submittedName>
</protein>
<dbReference type="GO" id="GO:0004497">
    <property type="term" value="F:monooxygenase activity"/>
    <property type="evidence" value="ECO:0007669"/>
    <property type="project" value="UniProtKB-KW"/>
</dbReference>
<keyword evidence="2 7" id="KW-0349">Heme</keyword>
<evidence type="ECO:0000256" key="6">
    <source>
        <dbReference type="ARBA" id="ARBA00023033"/>
    </source>
</evidence>
<dbReference type="AlphaFoldDB" id="A0A3N1D380"/>
<evidence type="ECO:0000313" key="8">
    <source>
        <dbReference type="EMBL" id="ROO87946.1"/>
    </source>
</evidence>
<dbReference type="PRINTS" id="PR00359">
    <property type="entry name" value="BP450"/>
</dbReference>
<dbReference type="EMBL" id="RJKE01000001">
    <property type="protein sequence ID" value="ROO87946.1"/>
    <property type="molecule type" value="Genomic_DNA"/>
</dbReference>
<sequence>MTDVDFDHHSPDYAENWRAINEDLRSTCPVAHSGAHGGLWVVSRYDDVAAVAHDDATFSSYQELPDGSRNGATIPASALRQVPIEMDPPEFFAYRRLLTPWFSPGAAKQWRPYLREVTTFCVDRVIETGKADLIGDIAAPVPAILTLKLLGLPVEDWRPFSDAVHAMIHTVPGTPGNEAAMTAMFTLIGQITETIARRRAEPADDLLSHLVRAEIDGRLLSDERILEMVTLVIFGGIDTTTNLIGSALEWLDRNPAERTRLRERPELIAPAGEEFLRYFSPVQVLARTATRDCEVGGQPIKAGERLLLSWASANFDEAVFDRPEEVVLDRFPNRHQSFGLGIHRCLGSNLARAEFAVVLEEVLRRLPDYAIDASGARHYPTIGIGNGWITLPATFTPAAPEGSEALA</sequence>
<dbReference type="RefSeq" id="WP_123667171.1">
    <property type="nucleotide sequence ID" value="NZ_RJKE01000001.1"/>
</dbReference>
<dbReference type="SUPFAM" id="SSF48264">
    <property type="entry name" value="Cytochrome P450"/>
    <property type="match status" value="1"/>
</dbReference>
<dbReference type="PROSITE" id="PS00086">
    <property type="entry name" value="CYTOCHROME_P450"/>
    <property type="match status" value="1"/>
</dbReference>
<keyword evidence="4 7" id="KW-0560">Oxidoreductase</keyword>
<evidence type="ECO:0000256" key="2">
    <source>
        <dbReference type="ARBA" id="ARBA00022617"/>
    </source>
</evidence>
<evidence type="ECO:0000256" key="7">
    <source>
        <dbReference type="RuleBase" id="RU000461"/>
    </source>
</evidence>
<reference evidence="8 9" key="1">
    <citation type="submission" date="2018-11" db="EMBL/GenBank/DDBJ databases">
        <title>Sequencing the genomes of 1000 actinobacteria strains.</title>
        <authorList>
            <person name="Klenk H.-P."/>
        </authorList>
    </citation>
    <scope>NUCLEOTIDE SEQUENCE [LARGE SCALE GENOMIC DNA]</scope>
    <source>
        <strain evidence="8 9">DSM 44254</strain>
    </source>
</reference>
<accession>A0A3N1D380</accession>
<dbReference type="GO" id="GO:0020037">
    <property type="term" value="F:heme binding"/>
    <property type="evidence" value="ECO:0007669"/>
    <property type="project" value="InterPro"/>
</dbReference>